<feature type="domain" description="NAC" evidence="6">
    <location>
        <begin position="48"/>
        <end position="207"/>
    </location>
</feature>
<sequence>MGVSVLGSISIVCHVLVKSCHERTLKIQSFWARERPTISFKLSRSRPYPHPGRLISCKSELVDFDERTSPNEVSGKPMKYEVPKINLYGTSEPWKIWKDFGGDGLEIGEDLYFFTTLKTKGTRVSRKAGNGCWHGENSAKVLDPKNEQKVLGFSRRFHYKNPKSDQNGCWIMHEYSLKDYPSMPKSKNSRASDDDGDQLVLCRIRKNDQKLHKNERKRKFKSAAEDHGIDDAPVESKSKIQKINIDGHDPIGLTSLEPEFVTNPIGLSQSNHQPEIIDDNQLLGDDFDEALNIAFSYLDGPTIIDNNTTPQMQSYSSMLLCAEREEMGNTTYTDHETSQGIATGSEIIEVTADIGFGTSEETSHEYLDIDDQIAQINMSEPDYLQLDDHVFEMSPFDDDDPQ</sequence>
<evidence type="ECO:0000256" key="2">
    <source>
        <dbReference type="ARBA" id="ARBA00023015"/>
    </source>
</evidence>
<dbReference type="Gene3D" id="2.170.150.80">
    <property type="entry name" value="NAC domain"/>
    <property type="match status" value="1"/>
</dbReference>
<dbReference type="InterPro" id="IPR036093">
    <property type="entry name" value="NAC_dom_sf"/>
</dbReference>
<proteinExistence type="predicted"/>
<evidence type="ECO:0000256" key="1">
    <source>
        <dbReference type="ARBA" id="ARBA00004123"/>
    </source>
</evidence>
<accession>A0A6P5SQ67</accession>
<dbReference type="GO" id="GO:0006355">
    <property type="term" value="P:regulation of DNA-templated transcription"/>
    <property type="evidence" value="ECO:0007669"/>
    <property type="project" value="InterPro"/>
</dbReference>
<evidence type="ECO:0000256" key="3">
    <source>
        <dbReference type="ARBA" id="ARBA00023125"/>
    </source>
</evidence>
<evidence type="ECO:0000256" key="4">
    <source>
        <dbReference type="ARBA" id="ARBA00023163"/>
    </source>
</evidence>
<dbReference type="Proteomes" id="UP000515124">
    <property type="component" value="Unplaced"/>
</dbReference>
<evidence type="ECO:0000259" key="6">
    <source>
        <dbReference type="PROSITE" id="PS51005"/>
    </source>
</evidence>
<evidence type="ECO:0000313" key="7">
    <source>
        <dbReference type="Proteomes" id="UP000515124"/>
    </source>
</evidence>
<protein>
    <submittedName>
        <fullName evidence="8">Uncharacterized protein LOC110758280</fullName>
    </submittedName>
</protein>
<dbReference type="RefSeq" id="XP_021815796.1">
    <property type="nucleotide sequence ID" value="XM_021960104.1"/>
</dbReference>
<keyword evidence="2" id="KW-0805">Transcription regulation</keyword>
<keyword evidence="4" id="KW-0804">Transcription</keyword>
<name>A0A6P5SQ67_PRUAV</name>
<dbReference type="Pfam" id="PF02365">
    <property type="entry name" value="NAM"/>
    <property type="match status" value="1"/>
</dbReference>
<dbReference type="SUPFAM" id="SSF101941">
    <property type="entry name" value="NAC domain"/>
    <property type="match status" value="1"/>
</dbReference>
<evidence type="ECO:0000256" key="5">
    <source>
        <dbReference type="ARBA" id="ARBA00023242"/>
    </source>
</evidence>
<reference evidence="8" key="1">
    <citation type="submission" date="2025-08" db="UniProtKB">
        <authorList>
            <consortium name="RefSeq"/>
        </authorList>
    </citation>
    <scope>IDENTIFICATION</scope>
</reference>
<dbReference type="PROSITE" id="PS51005">
    <property type="entry name" value="NAC"/>
    <property type="match status" value="1"/>
</dbReference>
<organism evidence="7 8">
    <name type="scientific">Prunus avium</name>
    <name type="common">Cherry</name>
    <name type="synonym">Cerasus avium</name>
    <dbReference type="NCBI Taxonomy" id="42229"/>
    <lineage>
        <taxon>Eukaryota</taxon>
        <taxon>Viridiplantae</taxon>
        <taxon>Streptophyta</taxon>
        <taxon>Embryophyta</taxon>
        <taxon>Tracheophyta</taxon>
        <taxon>Spermatophyta</taxon>
        <taxon>Magnoliopsida</taxon>
        <taxon>eudicotyledons</taxon>
        <taxon>Gunneridae</taxon>
        <taxon>Pentapetalae</taxon>
        <taxon>rosids</taxon>
        <taxon>fabids</taxon>
        <taxon>Rosales</taxon>
        <taxon>Rosaceae</taxon>
        <taxon>Amygdaloideae</taxon>
        <taxon>Amygdaleae</taxon>
        <taxon>Prunus</taxon>
    </lineage>
</organism>
<dbReference type="InterPro" id="IPR003441">
    <property type="entry name" value="NAC-dom"/>
</dbReference>
<comment type="subcellular location">
    <subcellularLocation>
        <location evidence="1">Nucleus</location>
    </subcellularLocation>
</comment>
<dbReference type="PANTHER" id="PTHR31989">
    <property type="entry name" value="NAC DOMAIN-CONTAINING PROTEIN 82-RELATED"/>
    <property type="match status" value="1"/>
</dbReference>
<keyword evidence="3" id="KW-0238">DNA-binding</keyword>
<dbReference type="KEGG" id="pavi:110758280"/>
<gene>
    <name evidence="8" type="primary">LOC110758280</name>
</gene>
<keyword evidence="7" id="KW-1185">Reference proteome</keyword>
<dbReference type="AlphaFoldDB" id="A0A6P5SQ67"/>
<evidence type="ECO:0000313" key="8">
    <source>
        <dbReference type="RefSeq" id="XP_021815796.1"/>
    </source>
</evidence>
<dbReference type="GO" id="GO:0005634">
    <property type="term" value="C:nucleus"/>
    <property type="evidence" value="ECO:0007669"/>
    <property type="project" value="UniProtKB-SubCell"/>
</dbReference>
<keyword evidence="5" id="KW-0539">Nucleus</keyword>
<dbReference type="GO" id="GO:0003677">
    <property type="term" value="F:DNA binding"/>
    <property type="evidence" value="ECO:0007669"/>
    <property type="project" value="UniProtKB-KW"/>
</dbReference>
<dbReference type="GeneID" id="110758280"/>